<evidence type="ECO:0000313" key="4">
    <source>
        <dbReference type="EMBL" id="CAF1176667.1"/>
    </source>
</evidence>
<name>A0A814RY57_9BILA</name>
<evidence type="ECO:0000313" key="7">
    <source>
        <dbReference type="Proteomes" id="UP000663829"/>
    </source>
</evidence>
<dbReference type="OrthoDB" id="10250458at2759"/>
<dbReference type="AlphaFoldDB" id="A0A814RY57"/>
<dbReference type="Proteomes" id="UP000682733">
    <property type="component" value="Unassembled WGS sequence"/>
</dbReference>
<dbReference type="EMBL" id="CAJOBA010034563">
    <property type="protein sequence ID" value="CAF3987872.1"/>
    <property type="molecule type" value="Genomic_DNA"/>
</dbReference>
<proteinExistence type="predicted"/>
<gene>
    <name evidence="3" type="ORF">GPM918_LOCUS20540</name>
    <name evidence="4" type="ORF">OVA965_LOCUS22847</name>
    <name evidence="5" type="ORF">SRO942_LOCUS20537</name>
    <name evidence="6" type="ORF">TMI583_LOCUS23562</name>
</gene>
<dbReference type="EMBL" id="CAJNOK010013038">
    <property type="protein sequence ID" value="CAF1176667.1"/>
    <property type="molecule type" value="Genomic_DNA"/>
</dbReference>
<dbReference type="Proteomes" id="UP000681722">
    <property type="component" value="Unassembled WGS sequence"/>
</dbReference>
<dbReference type="InterPro" id="IPR011989">
    <property type="entry name" value="ARM-like"/>
</dbReference>
<dbReference type="SUPFAM" id="SSF48371">
    <property type="entry name" value="ARM repeat"/>
    <property type="match status" value="1"/>
</dbReference>
<keyword evidence="1" id="KW-0677">Repeat</keyword>
<keyword evidence="7" id="KW-1185">Reference proteome</keyword>
<dbReference type="Proteomes" id="UP000663829">
    <property type="component" value="Unassembled WGS sequence"/>
</dbReference>
<dbReference type="PANTHER" id="PTHR19316:SF18">
    <property type="entry name" value="HSP70-BINDING PROTEIN 1"/>
    <property type="match status" value="1"/>
</dbReference>
<evidence type="ECO:0000313" key="3">
    <source>
        <dbReference type="EMBL" id="CAF1138016.1"/>
    </source>
</evidence>
<reference evidence="3" key="1">
    <citation type="submission" date="2021-02" db="EMBL/GenBank/DDBJ databases">
        <authorList>
            <person name="Nowell W R."/>
        </authorList>
    </citation>
    <scope>NUCLEOTIDE SEQUENCE</scope>
</reference>
<dbReference type="EMBL" id="CAJNOQ010006519">
    <property type="protein sequence ID" value="CAF1138016.1"/>
    <property type="molecule type" value="Genomic_DNA"/>
</dbReference>
<dbReference type="InterPro" id="IPR013918">
    <property type="entry name" value="Nucleotide_exch_fac_Fes1"/>
</dbReference>
<dbReference type="InterPro" id="IPR050693">
    <property type="entry name" value="Hsp70_NEF-Inhibitors"/>
</dbReference>
<sequence length="313" mass="35445">MADPNQSFLNSVFQWTIKNTDGTTNTEVKEIDNERKEWLAEALDNLNVNPVGRLKACIEKIKDSKSTDEEIVVSAEELCHWAEELDLAKDFFTVGGGEILPILLDHISDQIRIQGCLLIAGLVQNNDHCQRIVVQSGLMQKLLLILDQSENDDVRTKALTAISAIIRGYTLGQLQFQKLNGFKIVIKALSAPIPKLQLKICFLINILCTSSQQMRKHFYENGALDELIKLYATPTCPDPIRIIEAILSLVDAKNDVFESFRKKNNQLCDAFEQQLNKRLEIVQQSEDQSDETASINQLLTFLQRHPETNNLEH</sequence>
<evidence type="ECO:0000256" key="1">
    <source>
        <dbReference type="ARBA" id="ARBA00022737"/>
    </source>
</evidence>
<evidence type="ECO:0000259" key="2">
    <source>
        <dbReference type="Pfam" id="PF08609"/>
    </source>
</evidence>
<dbReference type="EMBL" id="CAJOBC010006519">
    <property type="protein sequence ID" value="CAF3901772.1"/>
    <property type="molecule type" value="Genomic_DNA"/>
</dbReference>
<accession>A0A814RY57</accession>
<organism evidence="3 7">
    <name type="scientific">Didymodactylos carnosus</name>
    <dbReference type="NCBI Taxonomy" id="1234261"/>
    <lineage>
        <taxon>Eukaryota</taxon>
        <taxon>Metazoa</taxon>
        <taxon>Spiralia</taxon>
        <taxon>Gnathifera</taxon>
        <taxon>Rotifera</taxon>
        <taxon>Eurotatoria</taxon>
        <taxon>Bdelloidea</taxon>
        <taxon>Philodinida</taxon>
        <taxon>Philodinidae</taxon>
        <taxon>Didymodactylos</taxon>
    </lineage>
</organism>
<dbReference type="Proteomes" id="UP000677228">
    <property type="component" value="Unassembled WGS sequence"/>
</dbReference>
<dbReference type="PANTHER" id="PTHR19316">
    <property type="entry name" value="PROTEIN FOLDING REGULATOR"/>
    <property type="match status" value="1"/>
</dbReference>
<dbReference type="InterPro" id="IPR016024">
    <property type="entry name" value="ARM-type_fold"/>
</dbReference>
<protein>
    <recommendedName>
        <fullName evidence="2">Nucleotide exchange factor Fes1 domain-containing protein</fullName>
    </recommendedName>
</protein>
<dbReference type="GO" id="GO:0005783">
    <property type="term" value="C:endoplasmic reticulum"/>
    <property type="evidence" value="ECO:0007669"/>
    <property type="project" value="TreeGrafter"/>
</dbReference>
<dbReference type="Pfam" id="PF08609">
    <property type="entry name" value="Fes1"/>
    <property type="match status" value="1"/>
</dbReference>
<feature type="domain" description="Nucleotide exchange factor Fes1" evidence="2">
    <location>
        <begin position="9"/>
        <end position="90"/>
    </location>
</feature>
<evidence type="ECO:0000313" key="6">
    <source>
        <dbReference type="EMBL" id="CAF3987872.1"/>
    </source>
</evidence>
<dbReference type="GO" id="GO:0000774">
    <property type="term" value="F:adenyl-nucleotide exchange factor activity"/>
    <property type="evidence" value="ECO:0007669"/>
    <property type="project" value="TreeGrafter"/>
</dbReference>
<dbReference type="Gene3D" id="1.25.10.10">
    <property type="entry name" value="Leucine-rich Repeat Variant"/>
    <property type="match status" value="1"/>
</dbReference>
<evidence type="ECO:0000313" key="5">
    <source>
        <dbReference type="EMBL" id="CAF3901772.1"/>
    </source>
</evidence>
<comment type="caution">
    <text evidence="3">The sequence shown here is derived from an EMBL/GenBank/DDBJ whole genome shotgun (WGS) entry which is preliminary data.</text>
</comment>